<evidence type="ECO:0000256" key="1">
    <source>
        <dbReference type="ARBA" id="ARBA00009009"/>
    </source>
</evidence>
<dbReference type="InterPro" id="IPR012338">
    <property type="entry name" value="Beta-lactam/transpept-like"/>
</dbReference>
<dbReference type="Proteomes" id="UP001175000">
    <property type="component" value="Unassembled WGS sequence"/>
</dbReference>
<dbReference type="PANTHER" id="PTHR43283">
    <property type="entry name" value="BETA-LACTAMASE-RELATED"/>
    <property type="match status" value="1"/>
</dbReference>
<dbReference type="AlphaFoldDB" id="A0AA40BU16"/>
<sequence length="399" mass="43297">MSWPIEATVEKAIADGILPGAVMLAKDKSGKLNYAKALGQSSLDLDAPAPMELDTVFTLMSMTKLLTAIAALQLVERGLIALDDDVAPHLPDLAAKPILTGFTPSGDPILVPRKRLITLRHLLTHSSGCGYAFFDPSLAKYLNPSGGPPPPAPTTSVPDRFNYPLLFEPGTSWVYGSSLDWVGHLITKLTSLPLESYFQSHILSPLSLDPPAVTFYPEQFPTCKLALMTARNPTTNRVSHSPLPPPNSNPTRAPFGGEGLHATLPSYLTILYSLLQDDSRLLSPSTAKELFKPQLEPEAKKALLENVKNPGWIVGWVPDTGEYDWSLGGLLVDGGSHERRRDGFLFWAGVFNCNWFIDRAAGVCGIFGTQIANPADPLVRPLMKAFEEEVYAKAQANAN</sequence>
<dbReference type="GO" id="GO:0016787">
    <property type="term" value="F:hydrolase activity"/>
    <property type="evidence" value="ECO:0007669"/>
    <property type="project" value="UniProtKB-KW"/>
</dbReference>
<proteinExistence type="inferred from homology"/>
<evidence type="ECO:0000313" key="4">
    <source>
        <dbReference type="EMBL" id="KAK0613628.1"/>
    </source>
</evidence>
<protein>
    <submittedName>
        <fullName evidence="4">Beta-lactamase</fullName>
    </submittedName>
</protein>
<keyword evidence="2" id="KW-0378">Hydrolase</keyword>
<reference evidence="4" key="1">
    <citation type="submission" date="2023-06" db="EMBL/GenBank/DDBJ databases">
        <title>Genome-scale phylogeny and comparative genomics of the fungal order Sordariales.</title>
        <authorList>
            <consortium name="Lawrence Berkeley National Laboratory"/>
            <person name="Hensen N."/>
            <person name="Bonometti L."/>
            <person name="Westerberg I."/>
            <person name="Brannstrom I.O."/>
            <person name="Guillou S."/>
            <person name="Cros-Aarteil S."/>
            <person name="Calhoun S."/>
            <person name="Haridas S."/>
            <person name="Kuo A."/>
            <person name="Mondo S."/>
            <person name="Pangilinan J."/>
            <person name="Riley R."/>
            <person name="Labutti K."/>
            <person name="Andreopoulos B."/>
            <person name="Lipzen A."/>
            <person name="Chen C."/>
            <person name="Yanf M."/>
            <person name="Daum C."/>
            <person name="Ng V."/>
            <person name="Clum A."/>
            <person name="Steindorff A."/>
            <person name="Ohm R."/>
            <person name="Martin F."/>
            <person name="Silar P."/>
            <person name="Natvig D."/>
            <person name="Lalanne C."/>
            <person name="Gautier V."/>
            <person name="Ament-Velasquez S.L."/>
            <person name="Kruys A."/>
            <person name="Hutchinson M.I."/>
            <person name="Powell A.J."/>
            <person name="Barry K."/>
            <person name="Miller A.N."/>
            <person name="Grigoriev I.V."/>
            <person name="Debuchy R."/>
            <person name="Gladieux P."/>
            <person name="Thoren M.H."/>
            <person name="Johannesson H."/>
        </authorList>
    </citation>
    <scope>NUCLEOTIDE SEQUENCE</scope>
    <source>
        <strain evidence="4">CBS 606.72</strain>
    </source>
</reference>
<name>A0AA40BU16_9PEZI</name>
<keyword evidence="5" id="KW-1185">Reference proteome</keyword>
<dbReference type="InterPro" id="IPR001466">
    <property type="entry name" value="Beta-lactam-related"/>
</dbReference>
<evidence type="ECO:0000256" key="2">
    <source>
        <dbReference type="ARBA" id="ARBA00022801"/>
    </source>
</evidence>
<feature type="domain" description="Beta-lactamase-related" evidence="3">
    <location>
        <begin position="7"/>
        <end position="374"/>
    </location>
</feature>
<evidence type="ECO:0000313" key="5">
    <source>
        <dbReference type="Proteomes" id="UP001175000"/>
    </source>
</evidence>
<dbReference type="Pfam" id="PF00144">
    <property type="entry name" value="Beta-lactamase"/>
    <property type="match status" value="1"/>
</dbReference>
<dbReference type="SUPFAM" id="SSF56601">
    <property type="entry name" value="beta-lactamase/transpeptidase-like"/>
    <property type="match status" value="1"/>
</dbReference>
<gene>
    <name evidence="4" type="ORF">B0T14DRAFT_282696</name>
</gene>
<organism evidence="4 5">
    <name type="scientific">Immersiella caudata</name>
    <dbReference type="NCBI Taxonomy" id="314043"/>
    <lineage>
        <taxon>Eukaryota</taxon>
        <taxon>Fungi</taxon>
        <taxon>Dikarya</taxon>
        <taxon>Ascomycota</taxon>
        <taxon>Pezizomycotina</taxon>
        <taxon>Sordariomycetes</taxon>
        <taxon>Sordariomycetidae</taxon>
        <taxon>Sordariales</taxon>
        <taxon>Lasiosphaeriaceae</taxon>
        <taxon>Immersiella</taxon>
    </lineage>
</organism>
<accession>A0AA40BU16</accession>
<dbReference type="InterPro" id="IPR050789">
    <property type="entry name" value="Diverse_Enzym_Activities"/>
</dbReference>
<dbReference type="Gene3D" id="3.40.710.10">
    <property type="entry name" value="DD-peptidase/beta-lactamase superfamily"/>
    <property type="match status" value="1"/>
</dbReference>
<comment type="similarity">
    <text evidence="1">Belongs to the class-A beta-lactamase family.</text>
</comment>
<evidence type="ECO:0000259" key="3">
    <source>
        <dbReference type="Pfam" id="PF00144"/>
    </source>
</evidence>
<dbReference type="PANTHER" id="PTHR43283:SF17">
    <property type="entry name" value="(LOVD), PUTATIVE (AFU_ORTHOLOGUE AFUA_5G00920)-RELATED"/>
    <property type="match status" value="1"/>
</dbReference>
<dbReference type="EMBL" id="JAULSU010000006">
    <property type="protein sequence ID" value="KAK0613628.1"/>
    <property type="molecule type" value="Genomic_DNA"/>
</dbReference>
<comment type="caution">
    <text evidence="4">The sequence shown here is derived from an EMBL/GenBank/DDBJ whole genome shotgun (WGS) entry which is preliminary data.</text>
</comment>